<evidence type="ECO:0000313" key="5">
    <source>
        <dbReference type="Proteomes" id="UP000535908"/>
    </source>
</evidence>
<comment type="caution">
    <text evidence="4">The sequence shown here is derived from an EMBL/GenBank/DDBJ whole genome shotgun (WGS) entry which is preliminary data.</text>
</comment>
<name>A0A7X1CQL3_9LIST</name>
<proteinExistence type="inferred from homology"/>
<evidence type="ECO:0000259" key="3">
    <source>
        <dbReference type="Pfam" id="PF02397"/>
    </source>
</evidence>
<dbReference type="InterPro" id="IPR003362">
    <property type="entry name" value="Bact_transf"/>
</dbReference>
<feature type="transmembrane region" description="Helical" evidence="2">
    <location>
        <begin position="12"/>
        <end position="33"/>
    </location>
</feature>
<keyword evidence="2" id="KW-1133">Transmembrane helix</keyword>
<dbReference type="PANTHER" id="PTHR30576">
    <property type="entry name" value="COLANIC BIOSYNTHESIS UDP-GLUCOSE LIPID CARRIER TRANSFERASE"/>
    <property type="match status" value="1"/>
</dbReference>
<organism evidence="4 5">
    <name type="scientific">Listeria grandensis</name>
    <dbReference type="NCBI Taxonomy" id="1494963"/>
    <lineage>
        <taxon>Bacteria</taxon>
        <taxon>Bacillati</taxon>
        <taxon>Bacillota</taxon>
        <taxon>Bacilli</taxon>
        <taxon>Bacillales</taxon>
        <taxon>Listeriaceae</taxon>
        <taxon>Listeria</taxon>
    </lineage>
</organism>
<gene>
    <name evidence="4" type="ORF">HCA69_12190</name>
</gene>
<reference evidence="4 5" key="1">
    <citation type="submission" date="2020-03" db="EMBL/GenBank/DDBJ databases">
        <title>Soil Listeria distribution.</title>
        <authorList>
            <person name="Liao J."/>
            <person name="Wiedmann M."/>
        </authorList>
    </citation>
    <scope>NUCLEOTIDE SEQUENCE [LARGE SCALE GENOMIC DNA]</scope>
    <source>
        <strain evidence="4 5">FSL L7-0741</strain>
    </source>
</reference>
<comment type="similarity">
    <text evidence="1">Belongs to the bacterial sugar transferase family.</text>
</comment>
<dbReference type="EMBL" id="JAARWN010000013">
    <property type="protein sequence ID" value="MBC1937132.1"/>
    <property type="molecule type" value="Genomic_DNA"/>
</dbReference>
<feature type="domain" description="Bacterial sugar transferase" evidence="3">
    <location>
        <begin position="3"/>
        <end position="177"/>
    </location>
</feature>
<evidence type="ECO:0000256" key="1">
    <source>
        <dbReference type="ARBA" id="ARBA00006464"/>
    </source>
</evidence>
<keyword evidence="2" id="KW-0472">Membrane</keyword>
<dbReference type="Proteomes" id="UP000535908">
    <property type="component" value="Unassembled WGS sequence"/>
</dbReference>
<keyword evidence="2" id="KW-0812">Transmembrane</keyword>
<keyword evidence="4" id="KW-0808">Transferase</keyword>
<sequence length="196" mass="22954">MIKRGIDVVGSIILLFILSIPMGILYMVLMIHFKGNPIFASMRAKYQGEGFVIYKFKTMRDLLDDNNEPLPDDKRITTFGHWIRRWSLDELPQLINVIKGDMSLVGPRPLLLEYNDLYTEEEHKRLDMKPGMTGWAQVNGRNSLDWKTKFQMDVLYVTKYSLLFDLKIILLTVKILFKREGINQDGYISAERYRSQ</sequence>
<dbReference type="PANTHER" id="PTHR30576:SF8">
    <property type="entry name" value="UNDECAPRENYL-PHOSPHATE GALACTOSE PHOSPHOTRANSFERASE"/>
    <property type="match status" value="1"/>
</dbReference>
<dbReference type="GO" id="GO:0016780">
    <property type="term" value="F:phosphotransferase activity, for other substituted phosphate groups"/>
    <property type="evidence" value="ECO:0007669"/>
    <property type="project" value="TreeGrafter"/>
</dbReference>
<accession>A0A7X1CQL3</accession>
<dbReference type="Pfam" id="PF02397">
    <property type="entry name" value="Bac_transf"/>
    <property type="match status" value="1"/>
</dbReference>
<evidence type="ECO:0000313" key="4">
    <source>
        <dbReference type="EMBL" id="MBC1937132.1"/>
    </source>
</evidence>
<dbReference type="AlphaFoldDB" id="A0A7X1CQL3"/>
<protein>
    <submittedName>
        <fullName evidence="4">Sugar transferase</fullName>
    </submittedName>
</protein>
<evidence type="ECO:0000256" key="2">
    <source>
        <dbReference type="SAM" id="Phobius"/>
    </source>
</evidence>